<name>A0A3Q2DXB2_CYPVA</name>
<proteinExistence type="predicted"/>
<dbReference type="SMART" id="SM00506">
    <property type="entry name" value="A1pp"/>
    <property type="match status" value="1"/>
</dbReference>
<reference evidence="2" key="1">
    <citation type="submission" date="2025-08" db="UniProtKB">
        <authorList>
            <consortium name="Ensembl"/>
        </authorList>
    </citation>
    <scope>IDENTIFICATION</scope>
</reference>
<accession>A0A3Q2DXB2</accession>
<dbReference type="Pfam" id="PF01661">
    <property type="entry name" value="Macro"/>
    <property type="match status" value="1"/>
</dbReference>
<dbReference type="Gene3D" id="3.40.220.10">
    <property type="entry name" value="Leucine Aminopeptidase, subunit E, domain 1"/>
    <property type="match status" value="1"/>
</dbReference>
<protein>
    <recommendedName>
        <fullName evidence="1">Macro domain-containing protein</fullName>
    </recommendedName>
</protein>
<dbReference type="InterPro" id="IPR043472">
    <property type="entry name" value="Macro_dom-like"/>
</dbReference>
<organism evidence="2 3">
    <name type="scientific">Cyprinodon variegatus</name>
    <name type="common">Sheepshead minnow</name>
    <dbReference type="NCBI Taxonomy" id="28743"/>
    <lineage>
        <taxon>Eukaryota</taxon>
        <taxon>Metazoa</taxon>
        <taxon>Chordata</taxon>
        <taxon>Craniata</taxon>
        <taxon>Vertebrata</taxon>
        <taxon>Euteleostomi</taxon>
        <taxon>Actinopterygii</taxon>
        <taxon>Neopterygii</taxon>
        <taxon>Teleostei</taxon>
        <taxon>Neoteleostei</taxon>
        <taxon>Acanthomorphata</taxon>
        <taxon>Ovalentaria</taxon>
        <taxon>Atherinomorphae</taxon>
        <taxon>Cyprinodontiformes</taxon>
        <taxon>Cyprinodontidae</taxon>
        <taxon>Cyprinodon</taxon>
    </lineage>
</organism>
<dbReference type="InterPro" id="IPR002589">
    <property type="entry name" value="Macro_dom"/>
</dbReference>
<evidence type="ECO:0000313" key="3">
    <source>
        <dbReference type="Proteomes" id="UP000265020"/>
    </source>
</evidence>
<keyword evidence="3" id="KW-1185">Reference proteome</keyword>
<dbReference type="Proteomes" id="UP000265020">
    <property type="component" value="Unassembled WGS sequence"/>
</dbReference>
<reference evidence="2" key="2">
    <citation type="submission" date="2025-09" db="UniProtKB">
        <authorList>
            <consortium name="Ensembl"/>
        </authorList>
    </citation>
    <scope>IDENTIFICATION</scope>
</reference>
<dbReference type="PANTHER" id="PTHR11106:SF111">
    <property type="entry name" value="MACRO DOMAIN-CONTAINING PROTEIN"/>
    <property type="match status" value="1"/>
</dbReference>
<dbReference type="Ensembl" id="ENSCVAT00000004329.1">
    <property type="protein sequence ID" value="ENSCVAP00000024387.1"/>
    <property type="gene ID" value="ENSCVAG00000000640.1"/>
</dbReference>
<sequence>MASKLEIPLHEEMFTIMRQHGANLGNILDTKFRCVAAVWGVKLENQSSTLYQRGPSTIFAEMRLEIMMPSGVKVSVWKADLTTFPSVAVVNAANEKLQHYGGLARALSSAGGPQIQKESNDYIKKYVKLETGEAVVFDAGLLPCKKIIHAVGPELPYKPTKNDVSKARTFLKKTILSILNEVEEHGLGNVAIPAISSGLFNYPLPECAYTIVSTVKKYYECKRVAQEVFLVNHDEPTVQAMETACHQIFRPQRNHENVRIN</sequence>
<dbReference type="SUPFAM" id="SSF52949">
    <property type="entry name" value="Macro domain-like"/>
    <property type="match status" value="1"/>
</dbReference>
<dbReference type="PROSITE" id="PS51154">
    <property type="entry name" value="MACRO"/>
    <property type="match status" value="1"/>
</dbReference>
<feature type="domain" description="Macro" evidence="1">
    <location>
        <begin position="61"/>
        <end position="249"/>
    </location>
</feature>
<dbReference type="AlphaFoldDB" id="A0A3Q2DXB2"/>
<dbReference type="CDD" id="cd02907">
    <property type="entry name" value="Macro_Af1521_BAL-like"/>
    <property type="match status" value="1"/>
</dbReference>
<evidence type="ECO:0000259" key="1">
    <source>
        <dbReference type="PROSITE" id="PS51154"/>
    </source>
</evidence>
<dbReference type="OMA" id="THCGVDA"/>
<dbReference type="PANTHER" id="PTHR11106">
    <property type="entry name" value="GANGLIOSIDE INDUCED DIFFERENTIATION ASSOCIATED PROTEIN 2-RELATED"/>
    <property type="match status" value="1"/>
</dbReference>
<dbReference type="STRING" id="28743.ENSCVAP00000024387"/>
<dbReference type="GeneTree" id="ENSGT00940000158837"/>
<evidence type="ECO:0000313" key="2">
    <source>
        <dbReference type="Ensembl" id="ENSCVAP00000024387.1"/>
    </source>
</evidence>